<dbReference type="PROSITE" id="PS50405">
    <property type="entry name" value="GST_CTER"/>
    <property type="match status" value="1"/>
</dbReference>
<dbReference type="GO" id="GO:0004364">
    <property type="term" value="F:glutathione transferase activity"/>
    <property type="evidence" value="ECO:0007669"/>
    <property type="project" value="InterPro"/>
</dbReference>
<dbReference type="SUPFAM" id="SSF52833">
    <property type="entry name" value="Thioredoxin-like"/>
    <property type="match status" value="1"/>
</dbReference>
<dbReference type="SUPFAM" id="SSF47616">
    <property type="entry name" value="GST C-terminal domain-like"/>
    <property type="match status" value="1"/>
</dbReference>
<dbReference type="Gene3D" id="1.20.1050.10">
    <property type="match status" value="1"/>
</dbReference>
<dbReference type="PROSITE" id="PS50404">
    <property type="entry name" value="GST_NTER"/>
    <property type="match status" value="1"/>
</dbReference>
<keyword evidence="2" id="KW-0812">Transmembrane</keyword>
<dbReference type="Pfam" id="PF00043">
    <property type="entry name" value="GST_C"/>
    <property type="match status" value="1"/>
</dbReference>
<evidence type="ECO:0000256" key="1">
    <source>
        <dbReference type="SAM" id="MobiDB-lite"/>
    </source>
</evidence>
<dbReference type="EMBL" id="CP097510">
    <property type="protein sequence ID" value="URE25097.1"/>
    <property type="molecule type" value="Genomic_DNA"/>
</dbReference>
<reference evidence="5" key="1">
    <citation type="submission" date="2022-05" db="EMBL/GenBank/DDBJ databases">
        <title>The Musa troglodytarum L. genome provides insights into the mechanism of non-climacteric behaviour and enrichment of carotenoids.</title>
        <authorList>
            <person name="Wang J."/>
        </authorList>
    </citation>
    <scope>NUCLEOTIDE SEQUENCE</scope>
    <source>
        <tissue evidence="5">Leaf</tissue>
    </source>
</reference>
<name>A0A9E7H7P4_9LILI</name>
<feature type="compositionally biased region" description="Polar residues" evidence="1">
    <location>
        <begin position="149"/>
        <end position="163"/>
    </location>
</feature>
<organism evidence="5 6">
    <name type="scientific">Musa troglodytarum</name>
    <name type="common">fe'i banana</name>
    <dbReference type="NCBI Taxonomy" id="320322"/>
    <lineage>
        <taxon>Eukaryota</taxon>
        <taxon>Viridiplantae</taxon>
        <taxon>Streptophyta</taxon>
        <taxon>Embryophyta</taxon>
        <taxon>Tracheophyta</taxon>
        <taxon>Spermatophyta</taxon>
        <taxon>Magnoliopsida</taxon>
        <taxon>Liliopsida</taxon>
        <taxon>Zingiberales</taxon>
        <taxon>Musaceae</taxon>
        <taxon>Musa</taxon>
    </lineage>
</organism>
<evidence type="ECO:0000313" key="6">
    <source>
        <dbReference type="Proteomes" id="UP001055439"/>
    </source>
</evidence>
<dbReference type="PANTHER" id="PTHR45374">
    <property type="entry name" value="GLUTATHIONE S-TRANSFERASE TCHQD"/>
    <property type="match status" value="1"/>
</dbReference>
<accession>A0A9E7H7P4</accession>
<feature type="transmembrane region" description="Helical" evidence="2">
    <location>
        <begin position="44"/>
        <end position="67"/>
    </location>
</feature>
<feature type="transmembrane region" description="Helical" evidence="2">
    <location>
        <begin position="12"/>
        <end position="38"/>
    </location>
</feature>
<dbReference type="InterPro" id="IPR004045">
    <property type="entry name" value="Glutathione_S-Trfase_N"/>
</dbReference>
<keyword evidence="2" id="KW-1133">Transmembrane helix</keyword>
<feature type="domain" description="GST C-terminal" evidence="4">
    <location>
        <begin position="347"/>
        <end position="477"/>
    </location>
</feature>
<feature type="compositionally biased region" description="Basic and acidic residues" evidence="1">
    <location>
        <begin position="177"/>
        <end position="188"/>
    </location>
</feature>
<dbReference type="InterPro" id="IPR036282">
    <property type="entry name" value="Glutathione-S-Trfase_C_sf"/>
</dbReference>
<dbReference type="Proteomes" id="UP001055439">
    <property type="component" value="Chromosome 8"/>
</dbReference>
<dbReference type="CDD" id="cd00570">
    <property type="entry name" value="GST_N_family"/>
    <property type="match status" value="1"/>
</dbReference>
<feature type="compositionally biased region" description="Basic and acidic residues" evidence="1">
    <location>
        <begin position="73"/>
        <end position="83"/>
    </location>
</feature>
<keyword evidence="6" id="KW-1185">Reference proteome</keyword>
<dbReference type="InterPro" id="IPR004046">
    <property type="entry name" value="GST_C"/>
</dbReference>
<sequence>MPPSGGRARNICIWFVSCLFFLILLAGGAFLVLFITLPETKDTVWFPIAGMVLVGIPWVFWFMTCIYRSITPERRGGGDRPPTKAEAVPGGETPTKAAATAAGDSPIDSPGGARRVRFGNATLMGAETDAVGTGATPPGGEANADTHATVASSEGSSLNSPENETALACGDDAAVEGNEKRGPKEGKRGKSSNFIVLQLKRRRHPANLHELPTQLAIPPISPSSSSLVMQLYHHPYSMDSQKVRLALEEKAIDYTSYHVNPLTGKNMDVSFFRMNPSAKLPIFQNGSHVIFRAIDIIQYIEKLSVSLSGEDNPISSKVMEWMEKIEDWSPKIFTLAHIPAKCRLFVSKFVRRVVIARMAQAPDLASVYHVKLREAYDTEDKLKDPQNLKQSEEELSSLLDDAEAQLSVTAYLAGECFSMADSMFVPILARITLLNLEEEYISCRPKIAAYYDLVKRRASYKKVIGRYFSGWRKYRTLSKTSCFLCIRSVFRKY</sequence>
<feature type="region of interest" description="Disordered" evidence="1">
    <location>
        <begin position="73"/>
        <end position="114"/>
    </location>
</feature>
<dbReference type="InterPro" id="IPR010987">
    <property type="entry name" value="Glutathione-S-Trfase_C-like"/>
</dbReference>
<dbReference type="CDD" id="cd00299">
    <property type="entry name" value="GST_C_family"/>
    <property type="match status" value="1"/>
</dbReference>
<feature type="domain" description="GST N-terminal" evidence="3">
    <location>
        <begin position="227"/>
        <end position="308"/>
    </location>
</feature>
<dbReference type="OrthoDB" id="784693at2759"/>
<gene>
    <name evidence="5" type="ORF">MUK42_02623</name>
</gene>
<evidence type="ECO:0000313" key="5">
    <source>
        <dbReference type="EMBL" id="URE25097.1"/>
    </source>
</evidence>
<proteinExistence type="predicted"/>
<dbReference type="PANTHER" id="PTHR45374:SF1">
    <property type="entry name" value="GLUTATHIONE S-TRANSFERASE TCHQD"/>
    <property type="match status" value="1"/>
</dbReference>
<dbReference type="Pfam" id="PF02798">
    <property type="entry name" value="GST_N"/>
    <property type="match status" value="1"/>
</dbReference>
<keyword evidence="2" id="KW-0472">Membrane</keyword>
<feature type="region of interest" description="Disordered" evidence="1">
    <location>
        <begin position="129"/>
        <end position="191"/>
    </location>
</feature>
<dbReference type="AlphaFoldDB" id="A0A9E7H7P4"/>
<protein>
    <submittedName>
        <fullName evidence="5">Glutathione S-transferase, N-terminal domain</fullName>
    </submittedName>
</protein>
<evidence type="ECO:0000259" key="4">
    <source>
        <dbReference type="PROSITE" id="PS50405"/>
    </source>
</evidence>
<dbReference type="Gene3D" id="3.40.30.10">
    <property type="entry name" value="Glutaredoxin"/>
    <property type="match status" value="1"/>
</dbReference>
<evidence type="ECO:0000259" key="3">
    <source>
        <dbReference type="PROSITE" id="PS50404"/>
    </source>
</evidence>
<dbReference type="InterPro" id="IPR036249">
    <property type="entry name" value="Thioredoxin-like_sf"/>
</dbReference>
<dbReference type="InterPro" id="IPR044617">
    <property type="entry name" value="TCHQD"/>
</dbReference>
<evidence type="ECO:0000256" key="2">
    <source>
        <dbReference type="SAM" id="Phobius"/>
    </source>
</evidence>